<dbReference type="EC" id="2.7.7.7" evidence="11"/>
<comment type="function">
    <text evidence="11">DNA polymerase III is a complex, multichain enzyme responsible for most of the replicative synthesis in bacteria. This DNA polymerase also exhibits 3' to 5' exonuclease activity.</text>
</comment>
<dbReference type="Pfam" id="PF22608">
    <property type="entry name" value="DNAX_ATPase_lid"/>
    <property type="match status" value="1"/>
</dbReference>
<dbReference type="EMBL" id="JACDZE010000001">
    <property type="protein sequence ID" value="MBA5629463.1"/>
    <property type="molecule type" value="Genomic_DNA"/>
</dbReference>
<dbReference type="InterPro" id="IPR001270">
    <property type="entry name" value="ClpA/B"/>
</dbReference>
<dbReference type="CDD" id="cd18137">
    <property type="entry name" value="HLD_clamp_pol_III_gamma_tau"/>
    <property type="match status" value="1"/>
</dbReference>
<organism evidence="13 14">
    <name type="scientific">Moheibacter lacus</name>
    <dbReference type="NCBI Taxonomy" id="2745851"/>
    <lineage>
        <taxon>Bacteria</taxon>
        <taxon>Pseudomonadati</taxon>
        <taxon>Bacteroidota</taxon>
        <taxon>Flavobacteriia</taxon>
        <taxon>Flavobacteriales</taxon>
        <taxon>Weeksellaceae</taxon>
        <taxon>Moheibacter</taxon>
    </lineage>
</organism>
<comment type="catalytic activity">
    <reaction evidence="10 11">
        <text>DNA(n) + a 2'-deoxyribonucleoside 5'-triphosphate = DNA(n+1) + diphosphate</text>
        <dbReference type="Rhea" id="RHEA:22508"/>
        <dbReference type="Rhea" id="RHEA-COMP:17339"/>
        <dbReference type="Rhea" id="RHEA-COMP:17340"/>
        <dbReference type="ChEBI" id="CHEBI:33019"/>
        <dbReference type="ChEBI" id="CHEBI:61560"/>
        <dbReference type="ChEBI" id="CHEBI:173112"/>
        <dbReference type="EC" id="2.7.7.7"/>
    </reaction>
</comment>
<dbReference type="AlphaFoldDB" id="A0A838ZRY2"/>
<evidence type="ECO:0000256" key="2">
    <source>
        <dbReference type="ARBA" id="ARBA00022679"/>
    </source>
</evidence>
<dbReference type="FunFam" id="1.10.8.60:FF:000013">
    <property type="entry name" value="DNA polymerase III subunit gamma/tau"/>
    <property type="match status" value="1"/>
</dbReference>
<evidence type="ECO:0000256" key="3">
    <source>
        <dbReference type="ARBA" id="ARBA00022695"/>
    </source>
</evidence>
<dbReference type="Proteomes" id="UP000552241">
    <property type="component" value="Unassembled WGS sequence"/>
</dbReference>
<protein>
    <recommendedName>
        <fullName evidence="11">DNA polymerase III subunit gamma/tau</fullName>
        <ecNumber evidence="11">2.7.7.7</ecNumber>
    </recommendedName>
</protein>
<comment type="subunit">
    <text evidence="11">DNA polymerase III contains a core (composed of alpha, epsilon and theta chains) that associates with a tau subunit. This core dimerizes to form the POLIII' complex. PolIII' associates with the gamma complex (composed of gamma, delta, delta', psi and chi chains) and with the beta chain to form the complete DNA polymerase III complex.</text>
</comment>
<dbReference type="InterPro" id="IPR008921">
    <property type="entry name" value="DNA_pol3_clamp-load_cplx_C"/>
</dbReference>
<dbReference type="Pfam" id="PF12169">
    <property type="entry name" value="DNA_pol3_gamma3"/>
    <property type="match status" value="1"/>
</dbReference>
<keyword evidence="4 11" id="KW-0235">DNA replication</keyword>
<keyword evidence="5" id="KW-0479">Metal-binding</keyword>
<evidence type="ECO:0000256" key="6">
    <source>
        <dbReference type="ARBA" id="ARBA00022741"/>
    </source>
</evidence>
<keyword evidence="3 11" id="KW-0548">Nucleotidyltransferase</keyword>
<evidence type="ECO:0000256" key="4">
    <source>
        <dbReference type="ARBA" id="ARBA00022705"/>
    </source>
</evidence>
<comment type="similarity">
    <text evidence="1 11">Belongs to the DnaX/STICHEL family.</text>
</comment>
<dbReference type="GO" id="GO:0046872">
    <property type="term" value="F:metal ion binding"/>
    <property type="evidence" value="ECO:0007669"/>
    <property type="project" value="UniProtKB-KW"/>
</dbReference>
<keyword evidence="8 11" id="KW-0067">ATP-binding</keyword>
<reference evidence="13 14" key="1">
    <citation type="submission" date="2020-07" db="EMBL/GenBank/DDBJ databases">
        <title>Moheibacter lacus sp. nov., a member of the family Flavobacteriaceae isolated from freshwater lake sediment.</title>
        <authorList>
            <person name="Liu Y."/>
        </authorList>
    </citation>
    <scope>NUCLEOTIDE SEQUENCE [LARGE SCALE GENOMIC DNA]</scope>
    <source>
        <strain evidence="13 14">BDHS18</strain>
    </source>
</reference>
<evidence type="ECO:0000313" key="14">
    <source>
        <dbReference type="Proteomes" id="UP000552241"/>
    </source>
</evidence>
<dbReference type="PRINTS" id="PR00300">
    <property type="entry name" value="CLPPROTEASEA"/>
</dbReference>
<dbReference type="GO" id="GO:0003887">
    <property type="term" value="F:DNA-directed DNA polymerase activity"/>
    <property type="evidence" value="ECO:0007669"/>
    <property type="project" value="UniProtKB-KW"/>
</dbReference>
<dbReference type="GO" id="GO:0005524">
    <property type="term" value="F:ATP binding"/>
    <property type="evidence" value="ECO:0007669"/>
    <property type="project" value="UniProtKB-KW"/>
</dbReference>
<feature type="domain" description="AAA+ ATPase" evidence="12">
    <location>
        <begin position="38"/>
        <end position="170"/>
    </location>
</feature>
<dbReference type="InterPro" id="IPR027417">
    <property type="entry name" value="P-loop_NTPase"/>
</dbReference>
<dbReference type="SUPFAM" id="SSF48019">
    <property type="entry name" value="post-AAA+ oligomerization domain-like"/>
    <property type="match status" value="1"/>
</dbReference>
<dbReference type="GO" id="GO:0003677">
    <property type="term" value="F:DNA binding"/>
    <property type="evidence" value="ECO:0007669"/>
    <property type="project" value="InterPro"/>
</dbReference>
<dbReference type="CDD" id="cd00009">
    <property type="entry name" value="AAA"/>
    <property type="match status" value="1"/>
</dbReference>
<accession>A0A838ZRY2</accession>
<dbReference type="NCBIfam" id="TIGR01128">
    <property type="entry name" value="holA"/>
    <property type="match status" value="1"/>
</dbReference>
<dbReference type="InterPro" id="IPR012763">
    <property type="entry name" value="DNA_pol_III_sug/sutau_N"/>
</dbReference>
<comment type="caution">
    <text evidence="13">The sequence shown here is derived from an EMBL/GenBank/DDBJ whole genome shotgun (WGS) entry which is preliminary data.</text>
</comment>
<dbReference type="InterPro" id="IPR050238">
    <property type="entry name" value="DNA_Rep/Repair_Clamp_Loader"/>
</dbReference>
<evidence type="ECO:0000259" key="12">
    <source>
        <dbReference type="SMART" id="SM00382"/>
    </source>
</evidence>
<dbReference type="GO" id="GO:0006261">
    <property type="term" value="P:DNA-templated DNA replication"/>
    <property type="evidence" value="ECO:0007669"/>
    <property type="project" value="TreeGrafter"/>
</dbReference>
<evidence type="ECO:0000256" key="10">
    <source>
        <dbReference type="ARBA" id="ARBA00049244"/>
    </source>
</evidence>
<dbReference type="InterPro" id="IPR022754">
    <property type="entry name" value="DNA_pol_III_gamma-3"/>
</dbReference>
<gene>
    <name evidence="11 13" type="primary">dnaX</name>
    <name evidence="13" type="ORF">HU137_06715</name>
</gene>
<dbReference type="Gene3D" id="1.20.272.10">
    <property type="match status" value="1"/>
</dbReference>
<dbReference type="Gene3D" id="3.40.50.300">
    <property type="entry name" value="P-loop containing nucleotide triphosphate hydrolases"/>
    <property type="match status" value="1"/>
</dbReference>
<keyword evidence="2 11" id="KW-0808">Transferase</keyword>
<evidence type="ECO:0000256" key="7">
    <source>
        <dbReference type="ARBA" id="ARBA00022833"/>
    </source>
</evidence>
<keyword evidence="14" id="KW-1185">Reference proteome</keyword>
<keyword evidence="9 11" id="KW-0239">DNA-directed DNA polymerase</keyword>
<evidence type="ECO:0000256" key="9">
    <source>
        <dbReference type="ARBA" id="ARBA00022932"/>
    </source>
</evidence>
<dbReference type="GO" id="GO:0009360">
    <property type="term" value="C:DNA polymerase III complex"/>
    <property type="evidence" value="ECO:0007669"/>
    <property type="project" value="InterPro"/>
</dbReference>
<dbReference type="NCBIfam" id="TIGR02397">
    <property type="entry name" value="dnaX_nterm"/>
    <property type="match status" value="1"/>
</dbReference>
<dbReference type="PANTHER" id="PTHR11669">
    <property type="entry name" value="REPLICATION FACTOR C / DNA POLYMERASE III GAMMA-TAU SUBUNIT"/>
    <property type="match status" value="1"/>
</dbReference>
<keyword evidence="6 11" id="KW-0547">Nucleotide-binding</keyword>
<dbReference type="RefSeq" id="WP_182043016.1">
    <property type="nucleotide sequence ID" value="NZ_JACDZE010000001.1"/>
</dbReference>
<dbReference type="InterPro" id="IPR045085">
    <property type="entry name" value="HLD_clamp_pol_III_gamma_tau"/>
</dbReference>
<evidence type="ECO:0000256" key="8">
    <source>
        <dbReference type="ARBA" id="ARBA00022840"/>
    </source>
</evidence>
<dbReference type="PANTHER" id="PTHR11669:SF0">
    <property type="entry name" value="PROTEIN STICHEL-LIKE 2"/>
    <property type="match status" value="1"/>
</dbReference>
<proteinExistence type="inferred from homology"/>
<evidence type="ECO:0000256" key="5">
    <source>
        <dbReference type="ARBA" id="ARBA00022723"/>
    </source>
</evidence>
<dbReference type="SUPFAM" id="SSF52540">
    <property type="entry name" value="P-loop containing nucleoside triphosphate hydrolases"/>
    <property type="match status" value="1"/>
</dbReference>
<name>A0A838ZRY2_9FLAO</name>
<dbReference type="InterPro" id="IPR003593">
    <property type="entry name" value="AAA+_ATPase"/>
</dbReference>
<evidence type="ECO:0000256" key="1">
    <source>
        <dbReference type="ARBA" id="ARBA00006360"/>
    </source>
</evidence>
<evidence type="ECO:0000256" key="11">
    <source>
        <dbReference type="RuleBase" id="RU364063"/>
    </source>
</evidence>
<dbReference type="Gene3D" id="1.10.8.60">
    <property type="match status" value="1"/>
</dbReference>
<dbReference type="Pfam" id="PF13177">
    <property type="entry name" value="DNA_pol3_delta2"/>
    <property type="match status" value="1"/>
</dbReference>
<dbReference type="SMART" id="SM00382">
    <property type="entry name" value="AAA"/>
    <property type="match status" value="1"/>
</dbReference>
<evidence type="ECO:0000313" key="13">
    <source>
        <dbReference type="EMBL" id="MBA5629463.1"/>
    </source>
</evidence>
<sequence>MQNFVVSARKYRPLQFEDVVGQSTITETLEHAISSNHLAQALLFCGPRGVGKTTCARILARKINEENGAEGGEDQDFAFNIFELDAASNNSVDDIRNLIDQVRFAPQVGKYKVYIIDEVHMLSTQAFNAFLKTLEEPPAHAIFILATTEKHKIIPTILSRCQIYDFKRISIQDIQSHLAKIAKEENISYEEDALHLIALKADGALRDALSTFDRMVTFTSGNLTLEKVAENLNVLDYEYYFRITDAALKNQIPELLLEFNGILNKGFDAHIFINGLGGHFRDLLVAKIPQTVDLLEVGEKTKLKYLDQAQHCDVKFLTDAIEICNTTDIQYKSSKNQRLTVEIALMQIGSLTAVGNSADKKKSLG</sequence>
<dbReference type="InterPro" id="IPR005790">
    <property type="entry name" value="DNA_polIII_delta"/>
</dbReference>
<keyword evidence="7" id="KW-0862">Zinc</keyword>